<dbReference type="GO" id="GO:0009435">
    <property type="term" value="P:NAD+ biosynthetic process"/>
    <property type="evidence" value="ECO:0007669"/>
    <property type="project" value="UniProtKB-UniPathway"/>
</dbReference>
<dbReference type="Gene3D" id="3.90.1170.20">
    <property type="entry name" value="Quinolinate phosphoribosyl transferase, N-terminal domain"/>
    <property type="match status" value="1"/>
</dbReference>
<dbReference type="UniPathway" id="UPA00253">
    <property type="reaction ID" value="UER00457"/>
</dbReference>
<evidence type="ECO:0000256" key="2">
    <source>
        <dbReference type="ARBA" id="ARBA00013236"/>
    </source>
</evidence>
<gene>
    <name evidence="7" type="ORF">MESINF_0479</name>
</gene>
<dbReference type="InterPro" id="IPR007229">
    <property type="entry name" value="Nic_PRibTrfase-Fam"/>
</dbReference>
<evidence type="ECO:0000313" key="8">
    <source>
        <dbReference type="Proteomes" id="UP000250796"/>
    </source>
</evidence>
<keyword evidence="3" id="KW-0597">Phosphoprotein</keyword>
<evidence type="ECO:0000256" key="5">
    <source>
        <dbReference type="ARBA" id="ARBA00022642"/>
    </source>
</evidence>
<evidence type="ECO:0000256" key="6">
    <source>
        <dbReference type="ARBA" id="ARBA00048668"/>
    </source>
</evidence>
<reference evidence="7 8" key="1">
    <citation type="submission" date="2017-01" db="EMBL/GenBank/DDBJ databases">
        <authorList>
            <person name="Erauso G."/>
        </authorList>
    </citation>
    <scope>NUCLEOTIDE SEQUENCE [LARGE SCALE GENOMIC DNA]</scope>
    <source>
        <strain evidence="7">MESINF1</strain>
    </source>
</reference>
<evidence type="ECO:0000256" key="3">
    <source>
        <dbReference type="ARBA" id="ARBA00022553"/>
    </source>
</evidence>
<evidence type="ECO:0000256" key="1">
    <source>
        <dbReference type="ARBA" id="ARBA00004952"/>
    </source>
</evidence>
<proteinExistence type="predicted"/>
<comment type="catalytic activity">
    <reaction evidence="6">
        <text>5-phospho-alpha-D-ribose 1-diphosphate + nicotinate + ATP + H2O = nicotinate beta-D-ribonucleotide + ADP + phosphate + diphosphate</text>
        <dbReference type="Rhea" id="RHEA:36163"/>
        <dbReference type="ChEBI" id="CHEBI:15377"/>
        <dbReference type="ChEBI" id="CHEBI:30616"/>
        <dbReference type="ChEBI" id="CHEBI:32544"/>
        <dbReference type="ChEBI" id="CHEBI:33019"/>
        <dbReference type="ChEBI" id="CHEBI:43474"/>
        <dbReference type="ChEBI" id="CHEBI:57502"/>
        <dbReference type="ChEBI" id="CHEBI:58017"/>
        <dbReference type="ChEBI" id="CHEBI:456216"/>
        <dbReference type="EC" id="6.3.4.21"/>
    </reaction>
</comment>
<dbReference type="Proteomes" id="UP000250796">
    <property type="component" value="Chromosome MESINF"/>
</dbReference>
<keyword evidence="4" id="KW-0436">Ligase</keyword>
<keyword evidence="7" id="KW-0808">Transferase</keyword>
<dbReference type="GO" id="GO:0016763">
    <property type="term" value="F:pentosyltransferase activity"/>
    <property type="evidence" value="ECO:0007669"/>
    <property type="project" value="InterPro"/>
</dbReference>
<dbReference type="InterPro" id="IPR013785">
    <property type="entry name" value="Aldolase_TIM"/>
</dbReference>
<dbReference type="RefSeq" id="WP_169698354.1">
    <property type="nucleotide sequence ID" value="NZ_LS974202.1"/>
</dbReference>
<keyword evidence="5" id="KW-0662">Pyridine nucleotide biosynthesis</keyword>
<dbReference type="SUPFAM" id="SSF51690">
    <property type="entry name" value="Nicotinate/Quinolinate PRTase C-terminal domain-like"/>
    <property type="match status" value="1"/>
</dbReference>
<dbReference type="AlphaFoldDB" id="A0A7Z7LDC0"/>
<dbReference type="SUPFAM" id="SSF54675">
    <property type="entry name" value="Nicotinate/Quinolinate PRTase N-terminal domain-like"/>
    <property type="match status" value="1"/>
</dbReference>
<organism evidence="7 8">
    <name type="scientific">Mesotoga infera</name>
    <dbReference type="NCBI Taxonomy" id="1236046"/>
    <lineage>
        <taxon>Bacteria</taxon>
        <taxon>Thermotogati</taxon>
        <taxon>Thermotogota</taxon>
        <taxon>Thermotogae</taxon>
        <taxon>Kosmotogales</taxon>
        <taxon>Kosmotogaceae</taxon>
        <taxon>Mesotoga</taxon>
    </lineage>
</organism>
<sequence length="442" mass="49686">MERLRLDPRVFKVPIDKMRAGYYSDKYFTRLVEVLKCANKNTRVLYQFFPRRDATVVGIDEALAILRFGTGYYSDERRAKRLFEEILEVEKLINHAAWDMDREALVELSSRKWDLKMKLNDLWRDKWEELDVKALYDGDEARDMEPIMTVEGDPRYFGYLETILLGVIARASSTATAVKSVVRAARGKEILFFSARFDHFWTQATDGYAALKAGAFGVSTDANADYWGVESMGTIPHALIAVYGGDTAQAALEFDKYIDSKVNRIVLVDWNNDVIGTTYDVVAKAYTALTGREFILGKTDPSPVIGAGKGRIWGVRFDTSGSLRDKSVVPKDKSSLGVCPELVWRAREEFDKNGMHGLKIVVSGGFTAEKIDLFEKLEVPADVYGVGSSLLKEKLDFTADIVEVDGRPCAKVGRGKGDLSRLSRVESDYWNENKERGVEHGS</sequence>
<dbReference type="GO" id="GO:0004516">
    <property type="term" value="F:nicotinate phosphoribosyltransferase activity"/>
    <property type="evidence" value="ECO:0007669"/>
    <property type="project" value="UniProtKB-EC"/>
</dbReference>
<comment type="pathway">
    <text evidence="1">Cofactor biosynthesis; NAD(+) biosynthesis; nicotinate D-ribonucleotide from nicotinate: step 1/1.</text>
</comment>
<dbReference type="KEGG" id="minf:MESINF_0479"/>
<dbReference type="EMBL" id="LS974202">
    <property type="protein sequence ID" value="SSC11928.1"/>
    <property type="molecule type" value="Genomic_DNA"/>
</dbReference>
<evidence type="ECO:0000256" key="4">
    <source>
        <dbReference type="ARBA" id="ARBA00022598"/>
    </source>
</evidence>
<dbReference type="InterPro" id="IPR037128">
    <property type="entry name" value="Quinolinate_PRibosylTase_N_sf"/>
</dbReference>
<evidence type="ECO:0000313" key="7">
    <source>
        <dbReference type="EMBL" id="SSC11928.1"/>
    </source>
</evidence>
<dbReference type="InterPro" id="IPR053190">
    <property type="entry name" value="NAPRTase-like"/>
</dbReference>
<dbReference type="PIRSF" id="PIRSF000484">
    <property type="entry name" value="NAPRT"/>
    <property type="match status" value="1"/>
</dbReference>
<dbReference type="PANTHER" id="PTHR43202:SF1">
    <property type="entry name" value="NICOTINATE PHOSPHORIBOSYLTRANSFERASE"/>
    <property type="match status" value="1"/>
</dbReference>
<name>A0A7Z7LDC0_9BACT</name>
<dbReference type="PANTHER" id="PTHR43202">
    <property type="entry name" value="NICOTINATE-NUCLEOTIDE PYROPHOSPHORYLASE"/>
    <property type="match status" value="1"/>
</dbReference>
<dbReference type="InterPro" id="IPR036068">
    <property type="entry name" value="Nicotinate_pribotase-like_C"/>
</dbReference>
<keyword evidence="8" id="KW-1185">Reference proteome</keyword>
<accession>A0A7Z7LDC0</accession>
<dbReference type="EC" id="6.3.4.21" evidence="2"/>
<dbReference type="Gene3D" id="3.20.20.70">
    <property type="entry name" value="Aldolase class I"/>
    <property type="match status" value="1"/>
</dbReference>
<protein>
    <recommendedName>
        <fullName evidence="2">nicotinate phosphoribosyltransferase</fullName>
        <ecNumber evidence="2">6.3.4.21</ecNumber>
    </recommendedName>
</protein>